<keyword evidence="2 4" id="KW-0808">Transferase</keyword>
<reference evidence="8 9" key="1">
    <citation type="submission" date="2016-12" db="EMBL/GenBank/DDBJ databases">
        <title>Genome sequencing and description of Paenibacillus sp. nov. from high altitude lake in the Indian Trans- Himalayas.</title>
        <authorList>
            <person name="Kiran S."/>
            <person name="Swarnkar M.K."/>
            <person name="Rana A."/>
            <person name="Tewari R."/>
            <person name="Gulati A."/>
        </authorList>
    </citation>
    <scope>NUCLEOTIDE SEQUENCE [LARGE SCALE GENOMIC DNA]</scope>
    <source>
        <strain evidence="8 9">IHBB 9951</strain>
    </source>
</reference>
<feature type="region of interest" description="Disordered" evidence="6">
    <location>
        <begin position="158"/>
        <end position="213"/>
    </location>
</feature>
<dbReference type="InterPro" id="IPR010280">
    <property type="entry name" value="U5_MeTrfase_fam"/>
</dbReference>
<dbReference type="PANTHER" id="PTHR11061">
    <property type="entry name" value="RNA M5U METHYLTRANSFERASE"/>
    <property type="match status" value="1"/>
</dbReference>
<dbReference type="InterPro" id="IPR012340">
    <property type="entry name" value="NA-bd_OB-fold"/>
</dbReference>
<feature type="compositionally biased region" description="Basic and acidic residues" evidence="6">
    <location>
        <begin position="167"/>
        <end position="180"/>
    </location>
</feature>
<evidence type="ECO:0000256" key="4">
    <source>
        <dbReference type="PROSITE-ProRule" id="PRU01024"/>
    </source>
</evidence>
<feature type="active site" description="Nucleophile" evidence="4">
    <location>
        <position position="514"/>
    </location>
</feature>
<dbReference type="CDD" id="cd02440">
    <property type="entry name" value="AdoMet_MTases"/>
    <property type="match status" value="1"/>
</dbReference>
<dbReference type="PROSITE" id="PS01231">
    <property type="entry name" value="TRMA_2"/>
    <property type="match status" value="1"/>
</dbReference>
<dbReference type="Proteomes" id="UP000189059">
    <property type="component" value="Unassembled WGS sequence"/>
</dbReference>
<dbReference type="Gene3D" id="2.40.50.140">
    <property type="entry name" value="Nucleic acid-binding proteins"/>
    <property type="match status" value="1"/>
</dbReference>
<dbReference type="PROSITE" id="PS51687">
    <property type="entry name" value="SAM_MT_RNA_M5U"/>
    <property type="match status" value="1"/>
</dbReference>
<keyword evidence="1 4" id="KW-0489">Methyltransferase</keyword>
<dbReference type="Gene3D" id="3.40.50.150">
    <property type="entry name" value="Vaccinia Virus protein VP39"/>
    <property type="match status" value="2"/>
</dbReference>
<dbReference type="PANTHER" id="PTHR11061:SF30">
    <property type="entry name" value="TRNA (URACIL(54)-C(5))-METHYLTRANSFERASE"/>
    <property type="match status" value="1"/>
</dbReference>
<gene>
    <name evidence="8" type="ORF">BBD40_24300</name>
</gene>
<evidence type="ECO:0000256" key="3">
    <source>
        <dbReference type="ARBA" id="ARBA00022691"/>
    </source>
</evidence>
<dbReference type="PROSITE" id="PS01230">
    <property type="entry name" value="TRMA_1"/>
    <property type="match status" value="1"/>
</dbReference>
<dbReference type="SUPFAM" id="SSF50249">
    <property type="entry name" value="Nucleic acid-binding proteins"/>
    <property type="match status" value="1"/>
</dbReference>
<sequence length="558" mass="61098">MNKKRSGRESRRSSKPAAASAAIADLPVAKNDEVILEIIGMTHDGEGVGRVEGYTLFVQGALPGEKVRAKVLKTKKQYGYAKLLELVERSQHRIAPPCPIYDQCGGCQLQHMDYTAQLEWKRQLVIDNLERIGKLRVAREGSGVEGASLAAGGLSGQADAAAAGQNESDREAQVSGDHRNNSTGLHQEPGDDISGTGLHDEPGADIGTGPHQEPEAGIIVRSTLGMNEPWRYRNKSQVPIGVTEGGLIGGFYARGSHRIVDMETCLIQHEQNDEVVRRVKAIGRRLGITAYDEESGQGLLRHVVVKIGFATGEMMIVLVTNGERIPRMNEWITAIREELPAVVSVCQNINTRKTNVIFGDVTRVLWGREVIHDYIGDVKFAISARSFYQVNPAQTEVLYGKTVEYAGLTGEETVIDAYCGIGTISLFLGQHAKKVYGVEIVKEAIEDARANAELNGMAHVEFEVGASEDVIPRWKEQGIEADVIVIDPPRKGCDPRLLETILQMKPERVVYVSCNPSTLARDLRVLEDGGYRTAEVTPVDMFPHTVHVESVALLVRDN</sequence>
<dbReference type="PROSITE" id="PS50926">
    <property type="entry name" value="TRAM"/>
    <property type="match status" value="1"/>
</dbReference>
<evidence type="ECO:0000256" key="5">
    <source>
        <dbReference type="PROSITE-ProRule" id="PRU10015"/>
    </source>
</evidence>
<feature type="binding site" evidence="4">
    <location>
        <position position="389"/>
    </location>
    <ligand>
        <name>S-adenosyl-L-methionine</name>
        <dbReference type="ChEBI" id="CHEBI:59789"/>
    </ligand>
</feature>
<evidence type="ECO:0000259" key="7">
    <source>
        <dbReference type="PROSITE" id="PS50926"/>
    </source>
</evidence>
<feature type="binding site" evidence="4">
    <location>
        <position position="487"/>
    </location>
    <ligand>
        <name>S-adenosyl-L-methionine</name>
        <dbReference type="ChEBI" id="CHEBI:59789"/>
    </ligand>
</feature>
<dbReference type="EMBL" id="MRVI01000002">
    <property type="protein sequence ID" value="OOC58801.1"/>
    <property type="molecule type" value="Genomic_DNA"/>
</dbReference>
<name>A0ABX3JPW2_9BACL</name>
<dbReference type="NCBIfam" id="TIGR00479">
    <property type="entry name" value="rumA"/>
    <property type="match status" value="1"/>
</dbReference>
<organism evidence="8 9">
    <name type="scientific">Paenibacillus ihbetae</name>
    <dbReference type="NCBI Taxonomy" id="1870820"/>
    <lineage>
        <taxon>Bacteria</taxon>
        <taxon>Bacillati</taxon>
        <taxon>Bacillota</taxon>
        <taxon>Bacilli</taxon>
        <taxon>Bacillales</taxon>
        <taxon>Paenibacillaceae</taxon>
        <taxon>Paenibacillus</taxon>
    </lineage>
</organism>
<feature type="binding site" evidence="4">
    <location>
        <position position="418"/>
    </location>
    <ligand>
        <name>S-adenosyl-L-methionine</name>
        <dbReference type="ChEBI" id="CHEBI:59789"/>
    </ligand>
</feature>
<evidence type="ECO:0000256" key="2">
    <source>
        <dbReference type="ARBA" id="ARBA00022679"/>
    </source>
</evidence>
<proteinExistence type="inferred from homology"/>
<evidence type="ECO:0000313" key="8">
    <source>
        <dbReference type="EMBL" id="OOC58801.1"/>
    </source>
</evidence>
<evidence type="ECO:0000256" key="1">
    <source>
        <dbReference type="ARBA" id="ARBA00022603"/>
    </source>
</evidence>
<dbReference type="Pfam" id="PF01938">
    <property type="entry name" value="TRAM"/>
    <property type="match status" value="1"/>
</dbReference>
<keyword evidence="3 4" id="KW-0949">S-adenosyl-L-methionine</keyword>
<feature type="binding site" evidence="4">
    <location>
        <position position="439"/>
    </location>
    <ligand>
        <name>S-adenosyl-L-methionine</name>
        <dbReference type="ChEBI" id="CHEBI:59789"/>
    </ligand>
</feature>
<dbReference type="RefSeq" id="WP_077569706.1">
    <property type="nucleotide sequence ID" value="NZ_MRVI01000002.1"/>
</dbReference>
<feature type="active site" evidence="5">
    <location>
        <position position="514"/>
    </location>
</feature>
<dbReference type="Gene3D" id="2.40.50.1070">
    <property type="match status" value="1"/>
</dbReference>
<protein>
    <submittedName>
        <fullName evidence="8">23S rRNA (Uracil-5-)-methyltransferase RumA</fullName>
    </submittedName>
</protein>
<evidence type="ECO:0000313" key="9">
    <source>
        <dbReference type="Proteomes" id="UP000189059"/>
    </source>
</evidence>
<dbReference type="InterPro" id="IPR002792">
    <property type="entry name" value="TRAM_dom"/>
</dbReference>
<dbReference type="Pfam" id="PF05958">
    <property type="entry name" value="tRNA_U5-meth_tr"/>
    <property type="match status" value="1"/>
</dbReference>
<dbReference type="InterPro" id="IPR029063">
    <property type="entry name" value="SAM-dependent_MTases_sf"/>
</dbReference>
<dbReference type="InterPro" id="IPR030390">
    <property type="entry name" value="MeTrfase_TrmA_AS"/>
</dbReference>
<accession>A0ABX3JPW2</accession>
<comment type="caution">
    <text evidence="8">The sequence shown here is derived from an EMBL/GenBank/DDBJ whole genome shotgun (WGS) entry which is preliminary data.</text>
</comment>
<keyword evidence="9" id="KW-1185">Reference proteome</keyword>
<dbReference type="SUPFAM" id="SSF53335">
    <property type="entry name" value="S-adenosyl-L-methionine-dependent methyltransferases"/>
    <property type="match status" value="1"/>
</dbReference>
<evidence type="ECO:0000256" key="6">
    <source>
        <dbReference type="SAM" id="MobiDB-lite"/>
    </source>
</evidence>
<comment type="similarity">
    <text evidence="4">Belongs to the class I-like SAM-binding methyltransferase superfamily. RNA M5U methyltransferase family.</text>
</comment>
<feature type="domain" description="TRAM" evidence="7">
    <location>
        <begin position="25"/>
        <end position="85"/>
    </location>
</feature>
<dbReference type="InterPro" id="IPR030391">
    <property type="entry name" value="MeTrfase_TrmA_CS"/>
</dbReference>